<reference evidence="2 3" key="1">
    <citation type="submission" date="2019-03" db="EMBL/GenBank/DDBJ databases">
        <authorList>
            <consortium name="Pathogen Informatics"/>
        </authorList>
    </citation>
    <scope>NUCLEOTIDE SEQUENCE</scope>
    <source>
        <strain evidence="2">5012STDY7626358</strain>
        <strain evidence="1 3">5012STDY7626430</strain>
    </source>
</reference>
<protein>
    <submittedName>
        <fullName evidence="2">Uncharacterized protein</fullName>
    </submittedName>
</protein>
<organism evidence="2">
    <name type="scientific">Klebsiella pneumoniae</name>
    <dbReference type="NCBI Taxonomy" id="573"/>
    <lineage>
        <taxon>Bacteria</taxon>
        <taxon>Pseudomonadati</taxon>
        <taxon>Pseudomonadota</taxon>
        <taxon>Gammaproteobacteria</taxon>
        <taxon>Enterobacterales</taxon>
        <taxon>Enterobacteriaceae</taxon>
        <taxon>Klebsiella/Raoultella group</taxon>
        <taxon>Klebsiella</taxon>
        <taxon>Klebsiella pneumoniae complex</taxon>
    </lineage>
</organism>
<sequence>MMYFLVAPLFEHADAFKAQWASEAELANIIERMIR</sequence>
<gene>
    <name evidence="2" type="ORF">SAMEA4873559_01906</name>
    <name evidence="1" type="ORF">SAMEA4873632_02391</name>
</gene>
<evidence type="ECO:0000313" key="3">
    <source>
        <dbReference type="Proteomes" id="UP000376235"/>
    </source>
</evidence>
<dbReference type="EMBL" id="CAAHCC010000003">
    <property type="protein sequence ID" value="VGK86443.1"/>
    <property type="molecule type" value="Genomic_DNA"/>
</dbReference>
<name>A0A486G100_KLEPN</name>
<dbReference type="AlphaFoldDB" id="A0A486G100"/>
<proteinExistence type="predicted"/>
<accession>A0A486G100</accession>
<dbReference type="Proteomes" id="UP000376235">
    <property type="component" value="Unassembled WGS sequence"/>
</dbReference>
<dbReference type="EMBL" id="CAAHDD010000003">
    <property type="protein sequence ID" value="VGM19575.1"/>
    <property type="molecule type" value="Genomic_DNA"/>
</dbReference>
<evidence type="ECO:0000313" key="2">
    <source>
        <dbReference type="EMBL" id="VGM19575.1"/>
    </source>
</evidence>
<evidence type="ECO:0000313" key="1">
    <source>
        <dbReference type="EMBL" id="VGK86443.1"/>
    </source>
</evidence>